<accession>A0A6P7HA62</accession>
<dbReference type="InParanoid" id="A0A6P7HA62"/>
<feature type="compositionally biased region" description="Basic and acidic residues" evidence="1">
    <location>
        <begin position="184"/>
        <end position="233"/>
    </location>
</feature>
<evidence type="ECO:0000313" key="2">
    <source>
        <dbReference type="RefSeq" id="XP_028154553.1"/>
    </source>
</evidence>
<feature type="region of interest" description="Disordered" evidence="1">
    <location>
        <begin position="1"/>
        <end position="31"/>
    </location>
</feature>
<feature type="non-terminal residue" evidence="2">
    <location>
        <position position="233"/>
    </location>
</feature>
<dbReference type="RefSeq" id="XP_028154553.1">
    <property type="nucleotide sequence ID" value="XM_028298752.1"/>
</dbReference>
<name>A0A6P7HA62_DIAVI</name>
<reference evidence="2" key="1">
    <citation type="submission" date="2025-08" db="UniProtKB">
        <authorList>
            <consortium name="RefSeq"/>
        </authorList>
    </citation>
    <scope>IDENTIFICATION</scope>
    <source>
        <tissue evidence="2">Whole insect</tissue>
    </source>
</reference>
<protein>
    <submittedName>
        <fullName evidence="2">Uncharacterized protein LOC114348124</fullName>
    </submittedName>
</protein>
<proteinExistence type="predicted"/>
<evidence type="ECO:0000256" key="1">
    <source>
        <dbReference type="SAM" id="MobiDB-lite"/>
    </source>
</evidence>
<dbReference type="AlphaFoldDB" id="A0A6P7HA62"/>
<feature type="region of interest" description="Disordered" evidence="1">
    <location>
        <begin position="177"/>
        <end position="233"/>
    </location>
</feature>
<organism evidence="2">
    <name type="scientific">Diabrotica virgifera virgifera</name>
    <name type="common">western corn rootworm</name>
    <dbReference type="NCBI Taxonomy" id="50390"/>
    <lineage>
        <taxon>Eukaryota</taxon>
        <taxon>Metazoa</taxon>
        <taxon>Ecdysozoa</taxon>
        <taxon>Arthropoda</taxon>
        <taxon>Hexapoda</taxon>
        <taxon>Insecta</taxon>
        <taxon>Pterygota</taxon>
        <taxon>Neoptera</taxon>
        <taxon>Endopterygota</taxon>
        <taxon>Coleoptera</taxon>
        <taxon>Polyphaga</taxon>
        <taxon>Cucujiformia</taxon>
        <taxon>Chrysomeloidea</taxon>
        <taxon>Chrysomelidae</taxon>
        <taxon>Galerucinae</taxon>
        <taxon>Diabroticina</taxon>
        <taxon>Diabroticites</taxon>
        <taxon>Diabrotica</taxon>
    </lineage>
</organism>
<sequence>MLENQEEPKRVMQENQEKTKQAIEENNRNIEKKSEKQEIEIKDVKIRFGGDVRRLHPVPFINSLKKKVQHIGNFETAKEMIRNYLKYEAGLWFDSKEKEIDSWLQFEHNFLNYFWGKVQQMEINKELQNGKYNDRMEQLVELIARHFEETLEDHITLQNYKDIDSLCQFLQIRESRQRERKSRRSQEDYRPRETQDYRDRRQNNRRDYTRRDFNPRRENENRDNGRGNYEQRN</sequence>
<gene>
    <name evidence="2" type="primary">LOC114348124</name>
</gene>